<dbReference type="InParanoid" id="A0A1Z5JB49"/>
<dbReference type="EMBL" id="BDSP01000036">
    <property type="protein sequence ID" value="GAX11205.1"/>
    <property type="molecule type" value="Genomic_DNA"/>
</dbReference>
<feature type="domain" description="G-patch" evidence="2">
    <location>
        <begin position="19"/>
        <end position="78"/>
    </location>
</feature>
<evidence type="ECO:0000256" key="1">
    <source>
        <dbReference type="SAM" id="MobiDB-lite"/>
    </source>
</evidence>
<dbReference type="AlphaFoldDB" id="A0A1Z5JB49"/>
<feature type="region of interest" description="Disordered" evidence="1">
    <location>
        <begin position="103"/>
        <end position="134"/>
    </location>
</feature>
<dbReference type="PROSITE" id="PS50174">
    <property type="entry name" value="G_PATCH"/>
    <property type="match status" value="1"/>
</dbReference>
<feature type="compositionally biased region" description="Basic and acidic residues" evidence="1">
    <location>
        <begin position="168"/>
        <end position="185"/>
    </location>
</feature>
<dbReference type="Pfam" id="PF01585">
    <property type="entry name" value="G-patch"/>
    <property type="match status" value="1"/>
</dbReference>
<dbReference type="InterPro" id="IPR000467">
    <property type="entry name" value="G_patch_dom"/>
</dbReference>
<gene>
    <name evidence="3" type="ORF">FisN_9Hu302</name>
</gene>
<name>A0A1Z5JB49_FISSO</name>
<protein>
    <recommendedName>
        <fullName evidence="2">G-patch domain-containing protein</fullName>
    </recommendedName>
</protein>
<evidence type="ECO:0000313" key="3">
    <source>
        <dbReference type="EMBL" id="GAX11205.1"/>
    </source>
</evidence>
<dbReference type="SMART" id="SM00443">
    <property type="entry name" value="G_patch"/>
    <property type="match status" value="1"/>
</dbReference>
<sequence length="198" mass="22399">MSTVAVAKREDTRNLAWREDNVGSKLLQRMGWKDGQAVGKRQRNLDSSYAESEASSDKVSSEGIRVVRRKDGLGLGAKSSSLYEADQHHHVGHFSNLLTELQKHHGVDNKKKKKSKKTTSPLTLPTNKSTHHKIRQAKFVEKSEHDMKCIFGGSIDFPVFAAVEDATSNEKDSKKRKKEKVDKERKDKKKKRKKESSS</sequence>
<feature type="compositionally biased region" description="Basic residues" evidence="1">
    <location>
        <begin position="186"/>
        <end position="198"/>
    </location>
</feature>
<evidence type="ECO:0000259" key="2">
    <source>
        <dbReference type="PROSITE" id="PS50174"/>
    </source>
</evidence>
<proteinExistence type="predicted"/>
<comment type="caution">
    <text evidence="3">The sequence shown here is derived from an EMBL/GenBank/DDBJ whole genome shotgun (WGS) entry which is preliminary data.</text>
</comment>
<accession>A0A1Z5JB49</accession>
<feature type="region of interest" description="Disordered" evidence="1">
    <location>
        <begin position="32"/>
        <end position="60"/>
    </location>
</feature>
<feature type="compositionally biased region" description="Low complexity" evidence="1">
    <location>
        <begin position="118"/>
        <end position="128"/>
    </location>
</feature>
<dbReference type="OrthoDB" id="29523at2759"/>
<dbReference type="GO" id="GO:0003676">
    <property type="term" value="F:nucleic acid binding"/>
    <property type="evidence" value="ECO:0007669"/>
    <property type="project" value="InterPro"/>
</dbReference>
<evidence type="ECO:0000313" key="4">
    <source>
        <dbReference type="Proteomes" id="UP000198406"/>
    </source>
</evidence>
<feature type="region of interest" description="Disordered" evidence="1">
    <location>
        <begin position="165"/>
        <end position="198"/>
    </location>
</feature>
<dbReference type="Proteomes" id="UP000198406">
    <property type="component" value="Unassembled WGS sequence"/>
</dbReference>
<keyword evidence="4" id="KW-1185">Reference proteome</keyword>
<reference evidence="3 4" key="1">
    <citation type="journal article" date="2015" name="Plant Cell">
        <title>Oil accumulation by the oleaginous diatom Fistulifera solaris as revealed by the genome and transcriptome.</title>
        <authorList>
            <person name="Tanaka T."/>
            <person name="Maeda Y."/>
            <person name="Veluchamy A."/>
            <person name="Tanaka M."/>
            <person name="Abida H."/>
            <person name="Marechal E."/>
            <person name="Bowler C."/>
            <person name="Muto M."/>
            <person name="Sunaga Y."/>
            <person name="Tanaka M."/>
            <person name="Yoshino T."/>
            <person name="Taniguchi T."/>
            <person name="Fukuda Y."/>
            <person name="Nemoto M."/>
            <person name="Matsumoto M."/>
            <person name="Wong P.S."/>
            <person name="Aburatani S."/>
            <person name="Fujibuchi W."/>
        </authorList>
    </citation>
    <scope>NUCLEOTIDE SEQUENCE [LARGE SCALE GENOMIC DNA]</scope>
    <source>
        <strain evidence="3 4">JPCC DA0580</strain>
    </source>
</reference>
<organism evidence="3 4">
    <name type="scientific">Fistulifera solaris</name>
    <name type="common">Oleaginous diatom</name>
    <dbReference type="NCBI Taxonomy" id="1519565"/>
    <lineage>
        <taxon>Eukaryota</taxon>
        <taxon>Sar</taxon>
        <taxon>Stramenopiles</taxon>
        <taxon>Ochrophyta</taxon>
        <taxon>Bacillariophyta</taxon>
        <taxon>Bacillariophyceae</taxon>
        <taxon>Bacillariophycidae</taxon>
        <taxon>Naviculales</taxon>
        <taxon>Naviculaceae</taxon>
        <taxon>Fistulifera</taxon>
    </lineage>
</organism>